<keyword evidence="3" id="KW-1185">Reference proteome</keyword>
<dbReference type="EMBL" id="JACIFH010000001">
    <property type="protein sequence ID" value="MBB4140945.1"/>
    <property type="molecule type" value="Genomic_DNA"/>
</dbReference>
<dbReference type="Pfam" id="PF03729">
    <property type="entry name" value="DUF308"/>
    <property type="match status" value="2"/>
</dbReference>
<evidence type="ECO:0000313" key="2">
    <source>
        <dbReference type="EMBL" id="MBB4140945.1"/>
    </source>
</evidence>
<feature type="transmembrane region" description="Helical" evidence="1">
    <location>
        <begin position="18"/>
        <end position="37"/>
    </location>
</feature>
<feature type="transmembrane region" description="Helical" evidence="1">
    <location>
        <begin position="198"/>
        <end position="219"/>
    </location>
</feature>
<dbReference type="GO" id="GO:0016042">
    <property type="term" value="P:lipid catabolic process"/>
    <property type="evidence" value="ECO:0007669"/>
    <property type="project" value="InterPro"/>
</dbReference>
<reference evidence="2 3" key="1">
    <citation type="submission" date="2020-08" db="EMBL/GenBank/DDBJ databases">
        <title>Sequencing the genomes of 1000 actinobacteria strains.</title>
        <authorList>
            <person name="Klenk H.-P."/>
        </authorList>
    </citation>
    <scope>NUCLEOTIDE SEQUENCE [LARGE SCALE GENOMIC DNA]</scope>
    <source>
        <strain evidence="2 3">DSM 19600</strain>
    </source>
</reference>
<dbReference type="Gene3D" id="3.40.50.1820">
    <property type="entry name" value="alpha/beta hydrolase"/>
    <property type="match status" value="2"/>
</dbReference>
<accession>A0AA40SR79</accession>
<feature type="transmembrane region" description="Helical" evidence="1">
    <location>
        <begin position="74"/>
        <end position="93"/>
    </location>
</feature>
<feature type="transmembrane region" description="Helical" evidence="1">
    <location>
        <begin position="99"/>
        <end position="120"/>
    </location>
</feature>
<dbReference type="InterPro" id="IPR005152">
    <property type="entry name" value="Lipase_secreted"/>
</dbReference>
<keyword evidence="1" id="KW-0472">Membrane</keyword>
<protein>
    <submittedName>
        <fullName evidence="2">Uncharacterized membrane protein HdeD (DUF308 family)/acetyl esterase/lipase</fullName>
    </submittedName>
</protein>
<dbReference type="PANTHER" id="PTHR34853">
    <property type="match status" value="1"/>
</dbReference>
<sequence>MRVLERLPLWRLHSRMPLWLRIAIAAVSIGLGAVIIIRPTTALDVLALLLGGGMVLTGILELTGRTDDDERPRWRSAIGVAWLVAGAFILFWPGLTVRLVAVLVGLLLMFNGGVGVVSAFRRGRTWDQRVSDAAFGASGILFGIFALGWPDITLLVVAVVFGAWLIMRGSAGLWNALRRRRAHTPEDAPDPPWRRWGRTALAIGAVALAVATVLVTSPLREASTVIDAFYAAPRDTPSEPGRLVRAEPFTRDIPANAQGWRILYTTTGVDGENRVASALVVVPLEGDGRWPVIDWNHGTTGYAQHCAPSLQERPLWSGAMYLTRQVINEGWAIVATDYIGLGTAGPHPYLIGPPSASASLDAVRAARELDDADLGASTVVWGHSQGGGAALWTGSMARSYAAEVWVRGVAALAPASDPLTLVDGVSAITGGSIFASFAFESFESIYPDVTARRYIRPGAQPIVEAMAARCLSDPGTVVSVLAALGMSRDPVIFAADPTVGTLARHLRTNIAPLTTTAPLLIAQGTSDSIIDPASQDAFVARLCDAGTPVDYRTYAGMEHTALVERPSPLTEELFEWTRARFAGEPYPTECTRSDR</sequence>
<dbReference type="PANTHER" id="PTHR34853:SF1">
    <property type="entry name" value="LIPASE 5"/>
    <property type="match status" value="1"/>
</dbReference>
<feature type="transmembrane region" description="Helical" evidence="1">
    <location>
        <begin position="155"/>
        <end position="177"/>
    </location>
</feature>
<proteinExistence type="predicted"/>
<name>A0AA40SR79_9MICO</name>
<keyword evidence="1" id="KW-1133">Transmembrane helix</keyword>
<organism evidence="2 3">
    <name type="scientific">Microbacterium invictum</name>
    <dbReference type="NCBI Taxonomy" id="515415"/>
    <lineage>
        <taxon>Bacteria</taxon>
        <taxon>Bacillati</taxon>
        <taxon>Actinomycetota</taxon>
        <taxon>Actinomycetes</taxon>
        <taxon>Micrococcales</taxon>
        <taxon>Microbacteriaceae</taxon>
        <taxon>Microbacterium</taxon>
    </lineage>
</organism>
<comment type="caution">
    <text evidence="2">The sequence shown here is derived from an EMBL/GenBank/DDBJ whole genome shotgun (WGS) entry which is preliminary data.</text>
</comment>
<evidence type="ECO:0000313" key="3">
    <source>
        <dbReference type="Proteomes" id="UP000549113"/>
    </source>
</evidence>
<dbReference type="Proteomes" id="UP000549113">
    <property type="component" value="Unassembled WGS sequence"/>
</dbReference>
<dbReference type="RefSeq" id="WP_183500481.1">
    <property type="nucleotide sequence ID" value="NZ_BAABCO010000004.1"/>
</dbReference>
<dbReference type="InterPro" id="IPR005325">
    <property type="entry name" value="DUF308_memb"/>
</dbReference>
<evidence type="ECO:0000256" key="1">
    <source>
        <dbReference type="SAM" id="Phobius"/>
    </source>
</evidence>
<keyword evidence="1" id="KW-0812">Transmembrane</keyword>
<dbReference type="SUPFAM" id="SSF53474">
    <property type="entry name" value="alpha/beta-Hydrolases"/>
    <property type="match status" value="1"/>
</dbReference>
<dbReference type="Pfam" id="PF03583">
    <property type="entry name" value="LIP"/>
    <property type="match status" value="1"/>
</dbReference>
<dbReference type="GO" id="GO:0004806">
    <property type="term" value="F:triacylglycerol lipase activity"/>
    <property type="evidence" value="ECO:0007669"/>
    <property type="project" value="InterPro"/>
</dbReference>
<feature type="transmembrane region" description="Helical" evidence="1">
    <location>
        <begin position="43"/>
        <end position="62"/>
    </location>
</feature>
<gene>
    <name evidence="2" type="ORF">BKA10_002739</name>
</gene>
<feature type="transmembrane region" description="Helical" evidence="1">
    <location>
        <begin position="132"/>
        <end position="149"/>
    </location>
</feature>
<dbReference type="InterPro" id="IPR029058">
    <property type="entry name" value="AB_hydrolase_fold"/>
</dbReference>
<dbReference type="AlphaFoldDB" id="A0AA40SR79"/>